<dbReference type="AlphaFoldDB" id="A0A4Q2S4T1"/>
<keyword evidence="2" id="KW-1185">Reference proteome</keyword>
<name>A0A4Q2S4T1_9ACTN</name>
<dbReference type="Proteomes" id="UP000291838">
    <property type="component" value="Unassembled WGS sequence"/>
</dbReference>
<comment type="caution">
    <text evidence="1">The sequence shown here is derived from an EMBL/GenBank/DDBJ whole genome shotgun (WGS) entry which is preliminary data.</text>
</comment>
<evidence type="ECO:0000313" key="1">
    <source>
        <dbReference type="EMBL" id="RYB96578.1"/>
    </source>
</evidence>
<gene>
    <name evidence="1" type="ORF">EUA06_03180</name>
</gene>
<evidence type="ECO:0000313" key="2">
    <source>
        <dbReference type="Proteomes" id="UP000291838"/>
    </source>
</evidence>
<dbReference type="EMBL" id="SDWS01000001">
    <property type="protein sequence ID" value="RYB96578.1"/>
    <property type="molecule type" value="Genomic_DNA"/>
</dbReference>
<dbReference type="OrthoDB" id="3829766at2"/>
<proteinExistence type="predicted"/>
<reference evidence="1 2" key="1">
    <citation type="submission" date="2019-01" db="EMBL/GenBank/DDBJ databases">
        <title>Novel species of Nocardioides.</title>
        <authorList>
            <person name="Liu Q."/>
            <person name="Xin Y.-H."/>
        </authorList>
    </citation>
    <scope>NUCLEOTIDE SEQUENCE [LARGE SCALE GENOMIC DNA]</scope>
    <source>
        <strain evidence="1 2">HLT3-15</strain>
    </source>
</reference>
<accession>A0A4Q2S4T1</accession>
<dbReference type="RefSeq" id="WP_129473527.1">
    <property type="nucleotide sequence ID" value="NZ_SDWS01000001.1"/>
</dbReference>
<organism evidence="1 2">
    <name type="scientific">Nocardioides glacieisoli</name>
    <dbReference type="NCBI Taxonomy" id="1168730"/>
    <lineage>
        <taxon>Bacteria</taxon>
        <taxon>Bacillati</taxon>
        <taxon>Actinomycetota</taxon>
        <taxon>Actinomycetes</taxon>
        <taxon>Propionibacteriales</taxon>
        <taxon>Nocardioidaceae</taxon>
        <taxon>Nocardioides</taxon>
    </lineage>
</organism>
<protein>
    <submittedName>
        <fullName evidence="1">Uncharacterized protein</fullName>
    </submittedName>
</protein>
<sequence>MNMGGPADHWYTDLFSWKRPAFGEPVDSLVRDIRTFGGDHLLRDDQPLGRRLSGAWGSADGPELRRLAAELAPVRDDLRAQAEAGGWEIG</sequence>